<feature type="compositionally biased region" description="Polar residues" evidence="1">
    <location>
        <begin position="161"/>
        <end position="174"/>
    </location>
</feature>
<evidence type="ECO:0000313" key="3">
    <source>
        <dbReference type="EMBL" id="KAJ3843470.1"/>
    </source>
</evidence>
<protein>
    <recommendedName>
        <fullName evidence="5">WW domain-containing protein</fullName>
    </recommendedName>
</protein>
<comment type="caution">
    <text evidence="3">The sequence shown here is derived from an EMBL/GenBank/DDBJ whole genome shotgun (WGS) entry which is preliminary data.</text>
</comment>
<dbReference type="Proteomes" id="UP001163846">
    <property type="component" value="Unassembled WGS sequence"/>
</dbReference>
<keyword evidence="4" id="KW-1185">Reference proteome</keyword>
<evidence type="ECO:0000256" key="2">
    <source>
        <dbReference type="SAM" id="Phobius"/>
    </source>
</evidence>
<evidence type="ECO:0000256" key="1">
    <source>
        <dbReference type="SAM" id="MobiDB-lite"/>
    </source>
</evidence>
<proteinExistence type="predicted"/>
<keyword evidence="2" id="KW-0472">Membrane</keyword>
<feature type="transmembrane region" description="Helical" evidence="2">
    <location>
        <begin position="618"/>
        <end position="640"/>
    </location>
</feature>
<organism evidence="3 4">
    <name type="scientific">Lentinula raphanica</name>
    <dbReference type="NCBI Taxonomy" id="153919"/>
    <lineage>
        <taxon>Eukaryota</taxon>
        <taxon>Fungi</taxon>
        <taxon>Dikarya</taxon>
        <taxon>Basidiomycota</taxon>
        <taxon>Agaricomycotina</taxon>
        <taxon>Agaricomycetes</taxon>
        <taxon>Agaricomycetidae</taxon>
        <taxon>Agaricales</taxon>
        <taxon>Marasmiineae</taxon>
        <taxon>Omphalotaceae</taxon>
        <taxon>Lentinula</taxon>
    </lineage>
</organism>
<reference evidence="3" key="1">
    <citation type="submission" date="2022-08" db="EMBL/GenBank/DDBJ databases">
        <authorList>
            <consortium name="DOE Joint Genome Institute"/>
            <person name="Min B."/>
            <person name="Riley R."/>
            <person name="Sierra-Patev S."/>
            <person name="Naranjo-Ortiz M."/>
            <person name="Looney B."/>
            <person name="Konkel Z."/>
            <person name="Slot J.C."/>
            <person name="Sakamoto Y."/>
            <person name="Steenwyk J.L."/>
            <person name="Rokas A."/>
            <person name="Carro J."/>
            <person name="Camarero S."/>
            <person name="Ferreira P."/>
            <person name="Molpeceres G."/>
            <person name="Ruiz-Duenas F.J."/>
            <person name="Serrano A."/>
            <person name="Henrissat B."/>
            <person name="Drula E."/>
            <person name="Hughes K.W."/>
            <person name="Mata J.L."/>
            <person name="Ishikawa N.K."/>
            <person name="Vargas-Isla R."/>
            <person name="Ushijima S."/>
            <person name="Smith C.A."/>
            <person name="Ahrendt S."/>
            <person name="Andreopoulos W."/>
            <person name="He G."/>
            <person name="Labutti K."/>
            <person name="Lipzen A."/>
            <person name="Ng V."/>
            <person name="Sandor L."/>
            <person name="Barry K."/>
            <person name="Martinez A.T."/>
            <person name="Xiao Y."/>
            <person name="Gibbons J.G."/>
            <person name="Terashima K."/>
            <person name="Hibbett D.S."/>
            <person name="Grigoriev I.V."/>
        </authorList>
    </citation>
    <scope>NUCLEOTIDE SEQUENCE</scope>
    <source>
        <strain evidence="3">TFB9207</strain>
    </source>
</reference>
<feature type="transmembrane region" description="Helical" evidence="2">
    <location>
        <begin position="666"/>
        <end position="692"/>
    </location>
</feature>
<dbReference type="EMBL" id="MU805975">
    <property type="protein sequence ID" value="KAJ3843470.1"/>
    <property type="molecule type" value="Genomic_DNA"/>
</dbReference>
<keyword evidence="2" id="KW-1133">Transmembrane helix</keyword>
<evidence type="ECO:0000313" key="4">
    <source>
        <dbReference type="Proteomes" id="UP001163846"/>
    </source>
</evidence>
<gene>
    <name evidence="3" type="ORF">F5878DRAFT_604775</name>
</gene>
<feature type="compositionally biased region" description="Low complexity" evidence="1">
    <location>
        <begin position="203"/>
        <end position="216"/>
    </location>
</feature>
<keyword evidence="2" id="KW-0812">Transmembrane</keyword>
<name>A0AA38PIB1_9AGAR</name>
<evidence type="ECO:0008006" key="5">
    <source>
        <dbReference type="Google" id="ProtNLM"/>
    </source>
</evidence>
<feature type="compositionally biased region" description="Polar residues" evidence="1">
    <location>
        <begin position="187"/>
        <end position="202"/>
    </location>
</feature>
<sequence length="771" mass="87437">MKLLKRIAELLRQLYNTNPVRSTIRYIFALFSFLLHRRRTRTGQKENTSEARSTKFTTGYLAFGPAQPFTSSENVISASHVPVQDSLYPYPFSGPNASASSQDISASSIHTDTSAQQASHQQQITLRPTTPTRARHIDTRSRSNPHIDIPAISGQHHHLSGSKSRLSSRPNSLYGQPFGSRPPSFHGQLSVSRPISPYTSRNGSGSQISIPPSITIDRGPDDEGSDMVPIHTSPVQVDPPFTLHLSEGEPEFKQLSEVHKRFRPIASEFYPRYERTTYVSDERKPYVLAPQTRSFEPEKAIPAGWERKIHPEGACYYVYGNGTYYTDANLMDDITRTHIMECINDFEDFTRSRSIQLSLPRNNTVLSLRSESDDPNDYTCEYYIVDHDTKTMFWLDSVNAEMFTAWWEVKGVTSPTHIEHIVVAFYWYHCHLFPHSFHLTIEAVDALRDILIHCLCDTITSSTSTVPYSITDLEKMILLSNNLRKNPGTGGGVSAFGRTMYIFSRLRFLHFYGQPAARLDRDQSIHDKADRLQNRRPWWMKCFSPALFSAPDMYYRIFSNLWVDNLVHEAAWAEFVNQMNAEWEQIILFNTVLLNANVAFLAIQSIDNSSDSPGRSPAQISSFLSIVASFGSIILGLVLARKHRAKAKDTALDAANFLNSWEKNRLGIASLAILYSVPYALLLWGVLCFLVAFSFMCYINSDAFVRSLMSSAWFVVAILVLWTDLFLVWSLVYHRRRYWFGCFWMAVVAQTTGVGPSSCPAANRITKPARS</sequence>
<dbReference type="AlphaFoldDB" id="A0AA38PIB1"/>
<accession>A0AA38PIB1</accession>
<feature type="compositionally biased region" description="Low complexity" evidence="1">
    <location>
        <begin position="99"/>
        <end position="109"/>
    </location>
</feature>
<feature type="region of interest" description="Disordered" evidence="1">
    <location>
        <begin position="99"/>
        <end position="230"/>
    </location>
</feature>
<feature type="transmembrane region" description="Helical" evidence="2">
    <location>
        <begin position="712"/>
        <end position="733"/>
    </location>
</feature>
<feature type="compositionally biased region" description="Polar residues" evidence="1">
    <location>
        <begin position="110"/>
        <end position="132"/>
    </location>
</feature>